<evidence type="ECO:0000313" key="2">
    <source>
        <dbReference type="Proteomes" id="UP000294513"/>
    </source>
</evidence>
<name>A0A4V6PF55_9ACTN</name>
<dbReference type="RefSeq" id="WP_131891924.1">
    <property type="nucleotide sequence ID" value="NZ_SMKU01000039.1"/>
</dbReference>
<evidence type="ECO:0000313" key="1">
    <source>
        <dbReference type="EMBL" id="TDD92507.1"/>
    </source>
</evidence>
<dbReference type="Proteomes" id="UP000294513">
    <property type="component" value="Unassembled WGS sequence"/>
</dbReference>
<protein>
    <submittedName>
        <fullName evidence="1">Uncharacterized protein</fullName>
    </submittedName>
</protein>
<comment type="caution">
    <text evidence="1">The sequence shown here is derived from an EMBL/GenBank/DDBJ whole genome shotgun (WGS) entry which is preliminary data.</text>
</comment>
<keyword evidence="2" id="KW-1185">Reference proteome</keyword>
<gene>
    <name evidence="1" type="ORF">E1298_10845</name>
</gene>
<organism evidence="1 2">
    <name type="scientific">Actinomadura rubrisoli</name>
    <dbReference type="NCBI Taxonomy" id="2530368"/>
    <lineage>
        <taxon>Bacteria</taxon>
        <taxon>Bacillati</taxon>
        <taxon>Actinomycetota</taxon>
        <taxon>Actinomycetes</taxon>
        <taxon>Streptosporangiales</taxon>
        <taxon>Thermomonosporaceae</taxon>
        <taxon>Actinomadura</taxon>
    </lineage>
</organism>
<sequence length="222" mass="22660">MIVTIDELRALRRIAYLSLPSFVTAGDTGDLAVDAAAIRGLAARDLVALPEAEPLDGVRVAGGLRRLLGPCASPRTLAEIVIEREPGGRTARYSVAAGDAPPVTLLTALPAGLGSVELLDTDAGTLLPRLCGLDEGAAATPSRVTLSVAHRLGEGGPDGRFAAGELRWLIACDGTTALLTEPAGVAESATAVGEADGATVPVDVGSLRRDVRELIEGKAVEL</sequence>
<proteinExistence type="predicted"/>
<dbReference type="AlphaFoldDB" id="A0A4V6PF55"/>
<accession>A0A4V6PF55</accession>
<dbReference type="EMBL" id="SMKU01000039">
    <property type="protein sequence ID" value="TDD92507.1"/>
    <property type="molecule type" value="Genomic_DNA"/>
</dbReference>
<reference evidence="1 2" key="1">
    <citation type="submission" date="2019-03" db="EMBL/GenBank/DDBJ databases">
        <title>Draft genome sequences of novel Actinobacteria.</title>
        <authorList>
            <person name="Sahin N."/>
            <person name="Ay H."/>
            <person name="Saygin H."/>
        </authorList>
    </citation>
    <scope>NUCLEOTIDE SEQUENCE [LARGE SCALE GENOMIC DNA]</scope>
    <source>
        <strain evidence="1 2">H3C3</strain>
    </source>
</reference>